<proteinExistence type="predicted"/>
<gene>
    <name evidence="2" type="primary">LOC112684176</name>
</gene>
<dbReference type="InterPro" id="IPR005312">
    <property type="entry name" value="DUF1759"/>
</dbReference>
<evidence type="ECO:0000313" key="2">
    <source>
        <dbReference type="RefSeq" id="XP_025411321.1"/>
    </source>
</evidence>
<protein>
    <submittedName>
        <fullName evidence="2">Uncharacterized protein LOC112684176 isoform X1</fullName>
    </submittedName>
</protein>
<dbReference type="Proteomes" id="UP000694846">
    <property type="component" value="Unplaced"/>
</dbReference>
<dbReference type="AlphaFoldDB" id="A0A8B8FLE9"/>
<dbReference type="OrthoDB" id="6618528at2759"/>
<reference evidence="2" key="1">
    <citation type="submission" date="2025-08" db="UniProtKB">
        <authorList>
            <consortium name="RefSeq"/>
        </authorList>
    </citation>
    <scope>IDENTIFICATION</scope>
    <source>
        <tissue evidence="2">Whole body</tissue>
    </source>
</reference>
<evidence type="ECO:0000313" key="1">
    <source>
        <dbReference type="Proteomes" id="UP000694846"/>
    </source>
</evidence>
<dbReference type="Pfam" id="PF03564">
    <property type="entry name" value="DUF1759"/>
    <property type="match status" value="1"/>
</dbReference>
<accession>A0A8B8FLE9</accession>
<name>A0A8B8FLE9_9HEMI</name>
<keyword evidence="1" id="KW-1185">Reference proteome</keyword>
<dbReference type="RefSeq" id="XP_025411321.1">
    <property type="nucleotide sequence ID" value="XM_025555536.1"/>
</dbReference>
<organism evidence="1 2">
    <name type="scientific">Sipha flava</name>
    <name type="common">yellow sugarcane aphid</name>
    <dbReference type="NCBI Taxonomy" id="143950"/>
    <lineage>
        <taxon>Eukaryota</taxon>
        <taxon>Metazoa</taxon>
        <taxon>Ecdysozoa</taxon>
        <taxon>Arthropoda</taxon>
        <taxon>Hexapoda</taxon>
        <taxon>Insecta</taxon>
        <taxon>Pterygota</taxon>
        <taxon>Neoptera</taxon>
        <taxon>Paraneoptera</taxon>
        <taxon>Hemiptera</taxon>
        <taxon>Sternorrhyncha</taxon>
        <taxon>Aphidomorpha</taxon>
        <taxon>Aphidoidea</taxon>
        <taxon>Aphididae</taxon>
        <taxon>Sipha</taxon>
    </lineage>
</organism>
<sequence>MPYNDVGRDNATEKSRQERCMTRAITKRTTIIASIRAIHALSLRADKEPGLIPELLISVDGLDALWSDFNVEDNAVLDCLIELDVVVDYSPDLVPEVRGLVNAAKAVAALYRTATNVDHVHTTPIESNTHTHASLSRLPEIPLPQFNGNLHNWATFRDRFTALVDTRPGLAKIDKLYYLIGCVKDSAADAIRGIPVVCH</sequence>
<dbReference type="GeneID" id="112684176"/>